<dbReference type="PANTHER" id="PTHR31001">
    <property type="entry name" value="UNCHARACTERIZED TRANSCRIPTIONAL REGULATORY PROTEIN"/>
    <property type="match status" value="1"/>
</dbReference>
<feature type="region of interest" description="Disordered" evidence="4">
    <location>
        <begin position="93"/>
        <end position="122"/>
    </location>
</feature>
<feature type="compositionally biased region" description="Polar residues" evidence="4">
    <location>
        <begin position="630"/>
        <end position="640"/>
    </location>
</feature>
<protein>
    <recommendedName>
        <fullName evidence="5">Zn(2)-C6 fungal-type domain-containing protein</fullName>
    </recommendedName>
</protein>
<dbReference type="InterPro" id="IPR001138">
    <property type="entry name" value="Zn2Cys6_DnaBD"/>
</dbReference>
<keyword evidence="7" id="KW-1185">Reference proteome</keyword>
<dbReference type="HOGENOM" id="CLU_011553_0_0_1"/>
<feature type="region of interest" description="Disordered" evidence="4">
    <location>
        <begin position="613"/>
        <end position="640"/>
    </location>
</feature>
<dbReference type="SMART" id="SM00906">
    <property type="entry name" value="Fungal_trans"/>
    <property type="match status" value="1"/>
</dbReference>
<dbReference type="EMBL" id="KL198017">
    <property type="protein sequence ID" value="KDQ20616.1"/>
    <property type="molecule type" value="Genomic_DNA"/>
</dbReference>
<dbReference type="Gene3D" id="4.10.240.10">
    <property type="entry name" value="Zn(2)-C6 fungal-type DNA-binding domain"/>
    <property type="match status" value="1"/>
</dbReference>
<dbReference type="SMART" id="SM00066">
    <property type="entry name" value="GAL4"/>
    <property type="match status" value="1"/>
</dbReference>
<proteinExistence type="predicted"/>
<dbReference type="InterPro" id="IPR036864">
    <property type="entry name" value="Zn2-C6_fun-type_DNA-bd_sf"/>
</dbReference>
<dbReference type="Pfam" id="PF04082">
    <property type="entry name" value="Fungal_trans"/>
    <property type="match status" value="1"/>
</dbReference>
<evidence type="ECO:0000259" key="5">
    <source>
        <dbReference type="PROSITE" id="PS50048"/>
    </source>
</evidence>
<dbReference type="InterPro" id="IPR007219">
    <property type="entry name" value="XnlR_reg_dom"/>
</dbReference>
<evidence type="ECO:0000256" key="1">
    <source>
        <dbReference type="ARBA" id="ARBA00004123"/>
    </source>
</evidence>
<evidence type="ECO:0000256" key="2">
    <source>
        <dbReference type="ARBA" id="ARBA00022723"/>
    </source>
</evidence>
<dbReference type="Proteomes" id="UP000027195">
    <property type="component" value="Unassembled WGS sequence"/>
</dbReference>
<dbReference type="PROSITE" id="PS50048">
    <property type="entry name" value="ZN2_CY6_FUNGAL_2"/>
    <property type="match status" value="1"/>
</dbReference>
<feature type="compositionally biased region" description="Pro residues" evidence="4">
    <location>
        <begin position="618"/>
        <end position="629"/>
    </location>
</feature>
<dbReference type="GO" id="GO:0000981">
    <property type="term" value="F:DNA-binding transcription factor activity, RNA polymerase II-specific"/>
    <property type="evidence" value="ECO:0007669"/>
    <property type="project" value="InterPro"/>
</dbReference>
<dbReference type="SUPFAM" id="SSF57701">
    <property type="entry name" value="Zn2/Cys6 DNA-binding domain"/>
    <property type="match status" value="1"/>
</dbReference>
<dbReference type="OrthoDB" id="6780543at2759"/>
<feature type="region of interest" description="Disordered" evidence="4">
    <location>
        <begin position="138"/>
        <end position="160"/>
    </location>
</feature>
<comment type="subcellular location">
    <subcellularLocation>
        <location evidence="1">Nucleus</location>
    </subcellularLocation>
</comment>
<reference evidence="7" key="1">
    <citation type="journal article" date="2014" name="Proc. Natl. Acad. Sci. U.S.A.">
        <title>Extensive sampling of basidiomycete genomes demonstrates inadequacy of the white-rot/brown-rot paradigm for wood decay fungi.</title>
        <authorList>
            <person name="Riley R."/>
            <person name="Salamov A.A."/>
            <person name="Brown D.W."/>
            <person name="Nagy L.G."/>
            <person name="Floudas D."/>
            <person name="Held B.W."/>
            <person name="Levasseur A."/>
            <person name="Lombard V."/>
            <person name="Morin E."/>
            <person name="Otillar R."/>
            <person name="Lindquist E.A."/>
            <person name="Sun H."/>
            <person name="LaButti K.M."/>
            <person name="Schmutz J."/>
            <person name="Jabbour D."/>
            <person name="Luo H."/>
            <person name="Baker S.E."/>
            <person name="Pisabarro A.G."/>
            <person name="Walton J.D."/>
            <person name="Blanchette R.A."/>
            <person name="Henrissat B."/>
            <person name="Martin F."/>
            <person name="Cullen D."/>
            <person name="Hibbett D.S."/>
            <person name="Grigoriev I.V."/>
        </authorList>
    </citation>
    <scope>NUCLEOTIDE SEQUENCE [LARGE SCALE GENOMIC DNA]</scope>
    <source>
        <strain evidence="7">FD-172 SS1</strain>
    </source>
</reference>
<name>A0A067N9Z3_BOTB1</name>
<dbReference type="InterPro" id="IPR050613">
    <property type="entry name" value="Sec_Metabolite_Reg"/>
</dbReference>
<dbReference type="AlphaFoldDB" id="A0A067N9Z3"/>
<sequence length="700" mass="78474">MPDPLPPVQQTADQDYRPSKRARKAINCDPCRQSKLKCDRARPCSGCVLRGSVAQCYPNERPDTVAVASDEKAASSDVRAEIARIRQALAALEAHTSRSGPPAAPSSSQYQVSTRPRNGPSYDDPTFLGSALSILNNDRSEDDADKHSPDNSSDAGYDDTPRNMDLIQMLPEHIDVIEDLFAHYFEACTWIYRYLDEPNFTRNWTAFKQSHRCDSLTLAIFFVVIAISLQYTPPRHRLLNSFSEPPIVLGSHYYALANVAYARHRATRHNHTLDSIEFILIKVHFLSISTRECEEIWTLRGDVISAAIALNLHRDPGDLKISSDAMERRRWLWWNVMGIGRWHAFLFGRPPGVTNDHFSTQFPVESCAKLDSTGPAHAGSFHLHSFRLVHLLGDILDTAVSLRPISYDRILAHDEALEEWLRTIPPVFDMDKVKLALALSASSNTANNRCAMQCLYLKGTGYHIRFTLHRPYTTPAAQQDTRLALSFERAATYAQKLIELYNDSIQDFFENHERAVAGNVSQGPVHLFAAAAFLCSQLISRPEQPGSYVWRENIRQVSTILSRVQTVAPAAARGLAILRALAPMFDEKAKVNMDERKRRDYLEIARQLASSSYHVVDVPPPPPPPPPPSTSRTEQPAHQPQLNHSYNRNIIPVIPQQHIYGPSPYVAADEAIWSAALGLDTGAWSDYQGVSPYTDAWPSI</sequence>
<evidence type="ECO:0000313" key="7">
    <source>
        <dbReference type="Proteomes" id="UP000027195"/>
    </source>
</evidence>
<gene>
    <name evidence="6" type="ORF">BOTBODRAFT_313454</name>
</gene>
<keyword evidence="3" id="KW-0539">Nucleus</keyword>
<dbReference type="Pfam" id="PF00172">
    <property type="entry name" value="Zn_clus"/>
    <property type="match status" value="1"/>
</dbReference>
<dbReference type="CDD" id="cd00067">
    <property type="entry name" value="GAL4"/>
    <property type="match status" value="1"/>
</dbReference>
<dbReference type="CDD" id="cd12148">
    <property type="entry name" value="fungal_TF_MHR"/>
    <property type="match status" value="1"/>
</dbReference>
<evidence type="ECO:0000256" key="4">
    <source>
        <dbReference type="SAM" id="MobiDB-lite"/>
    </source>
</evidence>
<feature type="domain" description="Zn(2)-C6 fungal-type" evidence="5">
    <location>
        <begin position="27"/>
        <end position="56"/>
    </location>
</feature>
<keyword evidence="2" id="KW-0479">Metal-binding</keyword>
<dbReference type="GO" id="GO:0008270">
    <property type="term" value="F:zinc ion binding"/>
    <property type="evidence" value="ECO:0007669"/>
    <property type="project" value="InterPro"/>
</dbReference>
<feature type="region of interest" description="Disordered" evidence="4">
    <location>
        <begin position="1"/>
        <end position="23"/>
    </location>
</feature>
<dbReference type="GO" id="GO:0003677">
    <property type="term" value="F:DNA binding"/>
    <property type="evidence" value="ECO:0007669"/>
    <property type="project" value="InterPro"/>
</dbReference>
<evidence type="ECO:0000313" key="6">
    <source>
        <dbReference type="EMBL" id="KDQ20616.1"/>
    </source>
</evidence>
<dbReference type="STRING" id="930990.A0A067N9Z3"/>
<evidence type="ECO:0000256" key="3">
    <source>
        <dbReference type="ARBA" id="ARBA00023242"/>
    </source>
</evidence>
<dbReference type="GO" id="GO:0005634">
    <property type="term" value="C:nucleus"/>
    <property type="evidence" value="ECO:0007669"/>
    <property type="project" value="UniProtKB-SubCell"/>
</dbReference>
<organism evidence="6 7">
    <name type="scientific">Botryobasidium botryosum (strain FD-172 SS1)</name>
    <dbReference type="NCBI Taxonomy" id="930990"/>
    <lineage>
        <taxon>Eukaryota</taxon>
        <taxon>Fungi</taxon>
        <taxon>Dikarya</taxon>
        <taxon>Basidiomycota</taxon>
        <taxon>Agaricomycotina</taxon>
        <taxon>Agaricomycetes</taxon>
        <taxon>Cantharellales</taxon>
        <taxon>Botryobasidiaceae</taxon>
        <taxon>Botryobasidium</taxon>
    </lineage>
</organism>
<dbReference type="InParanoid" id="A0A067N9Z3"/>
<dbReference type="GO" id="GO:0006351">
    <property type="term" value="P:DNA-templated transcription"/>
    <property type="evidence" value="ECO:0007669"/>
    <property type="project" value="InterPro"/>
</dbReference>
<accession>A0A067N9Z3</accession>